<keyword evidence="7" id="KW-1185">Reference proteome</keyword>
<dbReference type="Pfam" id="PF11754">
    <property type="entry name" value="Velvet"/>
    <property type="match status" value="1"/>
</dbReference>
<dbReference type="GO" id="GO:0005634">
    <property type="term" value="C:nucleus"/>
    <property type="evidence" value="ECO:0007669"/>
    <property type="project" value="UniProtKB-SubCell"/>
</dbReference>
<comment type="subcellular location">
    <subcellularLocation>
        <location evidence="1">Nucleus</location>
    </subcellularLocation>
</comment>
<organism evidence="6 7">
    <name type="scientific">Mycena venus</name>
    <dbReference type="NCBI Taxonomy" id="2733690"/>
    <lineage>
        <taxon>Eukaryota</taxon>
        <taxon>Fungi</taxon>
        <taxon>Dikarya</taxon>
        <taxon>Basidiomycota</taxon>
        <taxon>Agaricomycotina</taxon>
        <taxon>Agaricomycetes</taxon>
        <taxon>Agaricomycetidae</taxon>
        <taxon>Agaricales</taxon>
        <taxon>Marasmiineae</taxon>
        <taxon>Mycenaceae</taxon>
        <taxon>Mycena</taxon>
    </lineage>
</organism>
<dbReference type="PANTHER" id="PTHR33572">
    <property type="entry name" value="SPORE DEVELOPMENT REGULATOR VOSA"/>
    <property type="match status" value="1"/>
</dbReference>
<dbReference type="InterPro" id="IPR037525">
    <property type="entry name" value="Velvet_dom"/>
</dbReference>
<dbReference type="InterPro" id="IPR038491">
    <property type="entry name" value="Velvet_dom_sf"/>
</dbReference>
<evidence type="ECO:0000256" key="2">
    <source>
        <dbReference type="ARBA" id="ARBA00023015"/>
    </source>
</evidence>
<accession>A0A8H7D6L8</accession>
<name>A0A8H7D6L8_9AGAR</name>
<keyword evidence="4" id="KW-0539">Nucleus</keyword>
<reference evidence="6" key="1">
    <citation type="submission" date="2020-05" db="EMBL/GenBank/DDBJ databases">
        <title>Mycena genomes resolve the evolution of fungal bioluminescence.</title>
        <authorList>
            <person name="Tsai I.J."/>
        </authorList>
    </citation>
    <scope>NUCLEOTIDE SEQUENCE</scope>
    <source>
        <strain evidence="6">CCC161011</strain>
    </source>
</reference>
<evidence type="ECO:0000313" key="6">
    <source>
        <dbReference type="EMBL" id="KAF7360748.1"/>
    </source>
</evidence>
<evidence type="ECO:0000256" key="3">
    <source>
        <dbReference type="ARBA" id="ARBA00023163"/>
    </source>
</evidence>
<dbReference type="PROSITE" id="PS51821">
    <property type="entry name" value="VELVET"/>
    <property type="match status" value="1"/>
</dbReference>
<dbReference type="OrthoDB" id="5599552at2759"/>
<evidence type="ECO:0000256" key="1">
    <source>
        <dbReference type="ARBA" id="ARBA00004123"/>
    </source>
</evidence>
<comment type="caution">
    <text evidence="6">The sequence shown here is derived from an EMBL/GenBank/DDBJ whole genome shotgun (WGS) entry which is preliminary data.</text>
</comment>
<evidence type="ECO:0000256" key="4">
    <source>
        <dbReference type="ARBA" id="ARBA00023242"/>
    </source>
</evidence>
<keyword evidence="2" id="KW-0805">Transcription regulation</keyword>
<dbReference type="InterPro" id="IPR021740">
    <property type="entry name" value="Velvet"/>
</dbReference>
<evidence type="ECO:0000313" key="7">
    <source>
        <dbReference type="Proteomes" id="UP000620124"/>
    </source>
</evidence>
<feature type="domain" description="Velvet" evidence="5">
    <location>
        <begin position="67"/>
        <end position="306"/>
    </location>
</feature>
<sequence length="317" mass="35828">MASFDHRASIHHGRMEALASWNAGFAHSETTAPSLQLQLGEHSQHHCPSAANLMGLPRRFDEGRFSGQTLRAELHEIQRPKYGRRFGTVDRRALDDPPVVLLRLFHVYNAGTNKQWEQEVQNYDDIPLTGLICMADLFEFPRSIRPPFNLQPPLSTNSNPNPYSIGTLSSNMASDRQYPIHGAESRLPPDTLVLIDGYPITESSRRTASLFGTKFVEPHRIGWTGNNQKQILFTFSDLAVRLEGYFILRYRFFDIFADPHTASSPMLAECYGGPFKIYSSKEAPALKESTMLTKLLANHGVPVKVRQKARSPRKYKS</sequence>
<evidence type="ECO:0000259" key="5">
    <source>
        <dbReference type="PROSITE" id="PS51821"/>
    </source>
</evidence>
<proteinExistence type="predicted"/>
<dbReference type="Proteomes" id="UP000620124">
    <property type="component" value="Unassembled WGS sequence"/>
</dbReference>
<dbReference type="PANTHER" id="PTHR33572:SF3">
    <property type="entry name" value="VELVET COMPLEX SUBUNIT B"/>
    <property type="match status" value="1"/>
</dbReference>
<gene>
    <name evidence="6" type="ORF">MVEN_00806800</name>
</gene>
<dbReference type="Gene3D" id="2.60.40.3960">
    <property type="entry name" value="Velvet domain"/>
    <property type="match status" value="1"/>
</dbReference>
<dbReference type="EMBL" id="JACAZI010000005">
    <property type="protein sequence ID" value="KAF7360748.1"/>
    <property type="molecule type" value="Genomic_DNA"/>
</dbReference>
<dbReference type="AlphaFoldDB" id="A0A8H7D6L8"/>
<protein>
    <submittedName>
        <fullName evidence="6">Velvet domain-containing protein</fullName>
    </submittedName>
</protein>
<keyword evidence="3" id="KW-0804">Transcription</keyword>